<protein>
    <recommendedName>
        <fullName evidence="4 5">Phosphopentomutase</fullName>
        <ecNumber evidence="4 5">5.4.2.7</ecNumber>
    </recommendedName>
    <alternativeName>
        <fullName evidence="4">Phosphodeoxyribomutase</fullName>
    </alternativeName>
</protein>
<dbReference type="EMBL" id="QWKZ01000033">
    <property type="protein sequence ID" value="RIH86345.1"/>
    <property type="molecule type" value="Genomic_DNA"/>
</dbReference>
<dbReference type="PANTHER" id="PTHR21110">
    <property type="entry name" value="PHOSPHOPENTOMUTASE"/>
    <property type="match status" value="1"/>
</dbReference>
<comment type="similarity">
    <text evidence="1 4">Belongs to the phosphopentomutase family.</text>
</comment>
<dbReference type="PANTHER" id="PTHR21110:SF0">
    <property type="entry name" value="PHOSPHOPENTOMUTASE"/>
    <property type="match status" value="1"/>
</dbReference>
<keyword evidence="4" id="KW-0963">Cytoplasm</keyword>
<evidence type="ECO:0000256" key="5">
    <source>
        <dbReference type="NCBIfam" id="TIGR01696"/>
    </source>
</evidence>
<dbReference type="GO" id="GO:0009117">
    <property type="term" value="P:nucleotide metabolic process"/>
    <property type="evidence" value="ECO:0007669"/>
    <property type="project" value="UniProtKB-UniRule"/>
</dbReference>
<evidence type="ECO:0000256" key="3">
    <source>
        <dbReference type="ARBA" id="ARBA00023211"/>
    </source>
</evidence>
<dbReference type="NCBIfam" id="TIGR01696">
    <property type="entry name" value="deoB"/>
    <property type="match status" value="1"/>
</dbReference>
<evidence type="ECO:0000313" key="8">
    <source>
        <dbReference type="Proteomes" id="UP000265800"/>
    </source>
</evidence>
<dbReference type="SUPFAM" id="SSF143856">
    <property type="entry name" value="DeoB insert domain-like"/>
    <property type="match status" value="1"/>
</dbReference>
<organism evidence="7 8">
    <name type="scientific">Meiothermus luteus</name>
    <dbReference type="NCBI Taxonomy" id="2026184"/>
    <lineage>
        <taxon>Bacteria</taxon>
        <taxon>Thermotogati</taxon>
        <taxon>Deinococcota</taxon>
        <taxon>Deinococci</taxon>
        <taxon>Thermales</taxon>
        <taxon>Thermaceae</taxon>
        <taxon>Meiothermus</taxon>
    </lineage>
</organism>
<evidence type="ECO:0000256" key="2">
    <source>
        <dbReference type="ARBA" id="ARBA00022723"/>
    </source>
</evidence>
<dbReference type="Proteomes" id="UP000265800">
    <property type="component" value="Unassembled WGS sequence"/>
</dbReference>
<comment type="function">
    <text evidence="4">Isomerase that catalyzes the conversion of deoxy-ribose 1-phosphate (dRib-1-P) and ribose 1-phosphate (Rib-1-P) to deoxy-ribose 5-phosphate (dRib-5-P) and ribose 5-phosphate (Rib-5-P), respectively.</text>
</comment>
<comment type="caution">
    <text evidence="7">The sequence shown here is derived from an EMBL/GenBank/DDBJ whole genome shotgun (WGS) entry which is preliminary data.</text>
</comment>
<dbReference type="GO" id="GO:0005829">
    <property type="term" value="C:cytosol"/>
    <property type="evidence" value="ECO:0007669"/>
    <property type="project" value="TreeGrafter"/>
</dbReference>
<dbReference type="InterPro" id="IPR010045">
    <property type="entry name" value="DeoB"/>
</dbReference>
<dbReference type="UniPathway" id="UPA00087">
    <property type="reaction ID" value="UER00173"/>
</dbReference>
<feature type="binding site" evidence="4">
    <location>
        <position position="281"/>
    </location>
    <ligand>
        <name>Mn(2+)</name>
        <dbReference type="ChEBI" id="CHEBI:29035"/>
        <label>2</label>
    </ligand>
</feature>
<comment type="subcellular location">
    <subcellularLocation>
        <location evidence="4">Cytoplasm</location>
    </subcellularLocation>
</comment>
<dbReference type="AlphaFoldDB" id="A0A399ERB9"/>
<dbReference type="RefSeq" id="WP_119359941.1">
    <property type="nucleotide sequence ID" value="NZ_QWKZ01000033.1"/>
</dbReference>
<dbReference type="GO" id="GO:0006015">
    <property type="term" value="P:5-phosphoribose 1-diphosphate biosynthetic process"/>
    <property type="evidence" value="ECO:0007669"/>
    <property type="project" value="UniProtKB-UniPathway"/>
</dbReference>
<keyword evidence="3 4" id="KW-0464">Manganese</keyword>
<evidence type="ECO:0000259" key="6">
    <source>
        <dbReference type="Pfam" id="PF01676"/>
    </source>
</evidence>
<comment type="pathway">
    <text evidence="4">Carbohydrate degradation; 2-deoxy-D-ribose 1-phosphate degradation; D-glyceraldehyde 3-phosphate and acetaldehyde from 2-deoxy-alpha-D-ribose 1-phosphate: step 1/2.</text>
</comment>
<dbReference type="SUPFAM" id="SSF53649">
    <property type="entry name" value="Alkaline phosphatase-like"/>
    <property type="match status" value="1"/>
</dbReference>
<dbReference type="CDD" id="cd16009">
    <property type="entry name" value="PPM"/>
    <property type="match status" value="1"/>
</dbReference>
<keyword evidence="4 7" id="KW-0413">Isomerase</keyword>
<dbReference type="HAMAP" id="MF_00740">
    <property type="entry name" value="Phosphopentomut"/>
    <property type="match status" value="1"/>
</dbReference>
<keyword evidence="8" id="KW-1185">Reference proteome</keyword>
<sequence>MKITTIVLDSVGLGYLPDAAQFGDEGADTLDHTVLKTGLELPHLASLGLGCVPGVHTLSQVEKPLGAFGRMVEANPGKDTSTGHWEFVGIRLEHPFQVFPQGFPEDFLAAYCARIGVGGYLLNRPYSGTEAIRDYGEAHLRTGFPIVYTSADSVFQIAAHIGKVPLETLYAWCQTAREMLVGPLACARVIARPFEGEPGSFYRREDLRKDFALEPPPNVLDELKAAGLEVVGVGKIPDIYAHRGFTREVKAGSNAEGLARTLELMREPFAGLVFTNLVDFDAKYGHRRNPAGYAEALAAFDARIPELLAALGSEDYLFIVSDHGNDPTYRGTDHTREYGMLLVVGPGMAGADLGTRATFADLGASWARAFGLPWSGPGTSVL</sequence>
<evidence type="ECO:0000313" key="7">
    <source>
        <dbReference type="EMBL" id="RIH86345.1"/>
    </source>
</evidence>
<feature type="binding site" evidence="4">
    <location>
        <position position="286"/>
    </location>
    <ligand>
        <name>Mn(2+)</name>
        <dbReference type="ChEBI" id="CHEBI:29035"/>
        <label>2</label>
    </ligand>
</feature>
<comment type="cofactor">
    <cofactor evidence="4">
        <name>Mn(2+)</name>
        <dbReference type="ChEBI" id="CHEBI:29035"/>
    </cofactor>
    <text evidence="4">Binds 2 manganese ions.</text>
</comment>
<keyword evidence="2 4" id="KW-0479">Metal-binding</keyword>
<reference evidence="7 8" key="1">
    <citation type="submission" date="2018-08" db="EMBL/GenBank/DDBJ databases">
        <title>Meiothermus luteus KCTC 52599 genome sequencing project.</title>
        <authorList>
            <person name="Da Costa M.S."/>
            <person name="Albuquerque L."/>
            <person name="Raposo P."/>
            <person name="Froufe H.J.C."/>
            <person name="Barroso C.S."/>
            <person name="Egas C."/>
        </authorList>
    </citation>
    <scope>NUCLEOTIDE SEQUENCE [LARGE SCALE GENOMIC DNA]</scope>
    <source>
        <strain evidence="7 8">KCTC 52599</strain>
    </source>
</reference>
<feature type="binding site" evidence="4">
    <location>
        <position position="9"/>
    </location>
    <ligand>
        <name>Mn(2+)</name>
        <dbReference type="ChEBI" id="CHEBI:29035"/>
        <label>1</label>
    </ligand>
</feature>
<dbReference type="EC" id="5.4.2.7" evidence="4 5"/>
<dbReference type="Gene3D" id="3.30.70.1250">
    <property type="entry name" value="Phosphopentomutase"/>
    <property type="match status" value="1"/>
</dbReference>
<comment type="catalytic activity">
    <reaction evidence="4">
        <text>2-deoxy-alpha-D-ribose 1-phosphate = 2-deoxy-D-ribose 5-phosphate</text>
        <dbReference type="Rhea" id="RHEA:27658"/>
        <dbReference type="ChEBI" id="CHEBI:57259"/>
        <dbReference type="ChEBI" id="CHEBI:62877"/>
        <dbReference type="EC" id="5.4.2.7"/>
    </reaction>
</comment>
<dbReference type="InterPro" id="IPR006124">
    <property type="entry name" value="Metalloenzyme"/>
</dbReference>
<dbReference type="OrthoDB" id="9769930at2"/>
<name>A0A399ERB9_9DEIN</name>
<dbReference type="NCBIfam" id="NF003766">
    <property type="entry name" value="PRK05362.1"/>
    <property type="match status" value="1"/>
</dbReference>
<feature type="binding site" evidence="4">
    <location>
        <position position="334"/>
    </location>
    <ligand>
        <name>Mn(2+)</name>
        <dbReference type="ChEBI" id="CHEBI:29035"/>
        <label>2</label>
    </ligand>
</feature>
<dbReference type="InterPro" id="IPR024052">
    <property type="entry name" value="Phosphopentomutase_DeoB_cap_sf"/>
</dbReference>
<feature type="binding site" evidence="4">
    <location>
        <position position="323"/>
    </location>
    <ligand>
        <name>Mn(2+)</name>
        <dbReference type="ChEBI" id="CHEBI:29035"/>
        <label>1</label>
    </ligand>
</feature>
<evidence type="ECO:0000256" key="1">
    <source>
        <dbReference type="ARBA" id="ARBA00010373"/>
    </source>
</evidence>
<dbReference type="GO" id="GO:0006018">
    <property type="term" value="P:2-deoxyribose 1-phosphate catabolic process"/>
    <property type="evidence" value="ECO:0007669"/>
    <property type="project" value="UniProtKB-UniRule"/>
</dbReference>
<dbReference type="InterPro" id="IPR017850">
    <property type="entry name" value="Alkaline_phosphatase_core_sf"/>
</dbReference>
<dbReference type="Gene3D" id="3.40.720.10">
    <property type="entry name" value="Alkaline Phosphatase, subunit A"/>
    <property type="match status" value="1"/>
</dbReference>
<evidence type="ECO:0000256" key="4">
    <source>
        <dbReference type="HAMAP-Rule" id="MF_00740"/>
    </source>
</evidence>
<dbReference type="GO" id="GO:0043094">
    <property type="term" value="P:metabolic compound salvage"/>
    <property type="evidence" value="ECO:0007669"/>
    <property type="project" value="UniProtKB-UniRule"/>
</dbReference>
<feature type="binding site" evidence="4">
    <location>
        <position position="322"/>
    </location>
    <ligand>
        <name>Mn(2+)</name>
        <dbReference type="ChEBI" id="CHEBI:29035"/>
        <label>1</label>
    </ligand>
</feature>
<proteinExistence type="inferred from homology"/>
<dbReference type="GO" id="GO:0030145">
    <property type="term" value="F:manganese ion binding"/>
    <property type="evidence" value="ECO:0007669"/>
    <property type="project" value="UniProtKB-UniRule"/>
</dbReference>
<dbReference type="Pfam" id="PF01676">
    <property type="entry name" value="Metalloenzyme"/>
    <property type="match status" value="1"/>
</dbReference>
<dbReference type="GO" id="GO:0000287">
    <property type="term" value="F:magnesium ion binding"/>
    <property type="evidence" value="ECO:0007669"/>
    <property type="project" value="UniProtKB-UniRule"/>
</dbReference>
<accession>A0A399ERB9</accession>
<gene>
    <name evidence="4 7" type="primary">deoB</name>
    <name evidence="7" type="ORF">Mlute_01291</name>
</gene>
<dbReference type="PIRSF" id="PIRSF001491">
    <property type="entry name" value="Ppentomutase"/>
    <property type="match status" value="1"/>
</dbReference>
<dbReference type="GO" id="GO:0008973">
    <property type="term" value="F:phosphopentomutase activity"/>
    <property type="evidence" value="ECO:0007669"/>
    <property type="project" value="UniProtKB-UniRule"/>
</dbReference>
<comment type="catalytic activity">
    <reaction evidence="4">
        <text>alpha-D-ribose 1-phosphate = D-ribose 5-phosphate</text>
        <dbReference type="Rhea" id="RHEA:18793"/>
        <dbReference type="ChEBI" id="CHEBI:57720"/>
        <dbReference type="ChEBI" id="CHEBI:78346"/>
        <dbReference type="EC" id="5.4.2.7"/>
    </reaction>
</comment>
<feature type="domain" description="Metalloenzyme" evidence="6">
    <location>
        <begin position="1"/>
        <end position="372"/>
    </location>
</feature>